<evidence type="ECO:0000313" key="4">
    <source>
        <dbReference type="Proteomes" id="UP000758856"/>
    </source>
</evidence>
<proteinExistence type="predicted"/>
<keyword evidence="4" id="KW-1185">Reference proteome</keyword>
<dbReference type="Proteomes" id="UP001143400">
    <property type="component" value="Unassembled WGS sequence"/>
</dbReference>
<reference evidence="3 4" key="2">
    <citation type="submission" date="2021-01" db="EMBL/GenBank/DDBJ databases">
        <title>Genomic Encyclopedia of Type Strains, Phase IV (KMG-IV): sequencing the most valuable type-strain genomes for metagenomic binning, comparative biology and taxonomic classification.</title>
        <authorList>
            <person name="Goeker M."/>
        </authorList>
    </citation>
    <scope>NUCLEOTIDE SEQUENCE [LARGE SCALE GENOMIC DNA]</scope>
    <source>
        <strain evidence="3 4">DSM 6130</strain>
    </source>
</reference>
<evidence type="ECO:0000256" key="1">
    <source>
        <dbReference type="SAM" id="MobiDB-lite"/>
    </source>
</evidence>
<dbReference type="EMBL" id="JAFBCY010000003">
    <property type="protein sequence ID" value="MBM7852117.1"/>
    <property type="molecule type" value="Genomic_DNA"/>
</dbReference>
<protein>
    <submittedName>
        <fullName evidence="3">Transcriptional regulator with XRE-family HTH domain</fullName>
    </submittedName>
</protein>
<comment type="caution">
    <text evidence="2">The sequence shown here is derived from an EMBL/GenBank/DDBJ whole genome shotgun (WGS) entry which is preliminary data.</text>
</comment>
<organism evidence="2 5">
    <name type="scientific">Methylopila capsulata</name>
    <dbReference type="NCBI Taxonomy" id="61654"/>
    <lineage>
        <taxon>Bacteria</taxon>
        <taxon>Pseudomonadati</taxon>
        <taxon>Pseudomonadota</taxon>
        <taxon>Alphaproteobacteria</taxon>
        <taxon>Hyphomicrobiales</taxon>
        <taxon>Methylopilaceae</taxon>
        <taxon>Methylopila</taxon>
    </lineage>
</organism>
<evidence type="ECO:0000313" key="2">
    <source>
        <dbReference type="EMBL" id="GLK56323.1"/>
    </source>
</evidence>
<accession>A0A9W6MSI1</accession>
<evidence type="ECO:0000313" key="3">
    <source>
        <dbReference type="EMBL" id="MBM7852117.1"/>
    </source>
</evidence>
<feature type="region of interest" description="Disordered" evidence="1">
    <location>
        <begin position="121"/>
        <end position="140"/>
    </location>
</feature>
<reference evidence="2" key="3">
    <citation type="submission" date="2023-01" db="EMBL/GenBank/DDBJ databases">
        <authorList>
            <person name="Sun Q."/>
            <person name="Evtushenko L."/>
        </authorList>
    </citation>
    <scope>NUCLEOTIDE SEQUENCE</scope>
    <source>
        <strain evidence="2">VKM B-1606</strain>
    </source>
</reference>
<reference evidence="2" key="1">
    <citation type="journal article" date="2014" name="Int. J. Syst. Evol. Microbiol.">
        <title>Complete genome sequence of Corynebacterium casei LMG S-19264T (=DSM 44701T), isolated from a smear-ripened cheese.</title>
        <authorList>
            <consortium name="US DOE Joint Genome Institute (JGI-PGF)"/>
            <person name="Walter F."/>
            <person name="Albersmeier A."/>
            <person name="Kalinowski J."/>
            <person name="Ruckert C."/>
        </authorList>
    </citation>
    <scope>NUCLEOTIDE SEQUENCE</scope>
    <source>
        <strain evidence="2">VKM B-1606</strain>
    </source>
</reference>
<dbReference type="EMBL" id="BSFF01000003">
    <property type="protein sequence ID" value="GLK56323.1"/>
    <property type="molecule type" value="Genomic_DNA"/>
</dbReference>
<name>A0A9W6MSI1_9HYPH</name>
<dbReference type="RefSeq" id="WP_204950545.1">
    <property type="nucleotide sequence ID" value="NZ_BSFF01000003.1"/>
</dbReference>
<feature type="compositionally biased region" description="Basic and acidic residues" evidence="1">
    <location>
        <begin position="121"/>
        <end position="131"/>
    </location>
</feature>
<dbReference type="Proteomes" id="UP000758856">
    <property type="component" value="Unassembled WGS sequence"/>
</dbReference>
<dbReference type="AlphaFoldDB" id="A0A9W6MSI1"/>
<sequence length="166" mass="17896">MTEFDAAPKAGPKPRASAETIAEARRLIETTSLTQAEIAQRIGVSGQALCRMVAREGWGRPAVDRLETVRRLRLRVDERLAAIEPLLAKSGGSGLDEAERAAKTLGALVRTLKDLAALDRDEARAGGRGDENGGPVDVDALRDELARRLARMRAEHDEQVPGLPEA</sequence>
<gene>
    <name evidence="2" type="ORF">GCM10008170_23420</name>
    <name evidence="3" type="ORF">JOD31_002359</name>
</gene>
<evidence type="ECO:0000313" key="5">
    <source>
        <dbReference type="Proteomes" id="UP001143400"/>
    </source>
</evidence>